<protein>
    <submittedName>
        <fullName evidence="3">Altered inheritance of mitochondria protein 9, mitochondrial</fullName>
    </submittedName>
</protein>
<dbReference type="PANTHER" id="PTHR21310:SF15">
    <property type="entry name" value="AMINOGLYCOSIDE PHOSPHOTRANSFERASE DOMAIN-CONTAINING PROTEIN"/>
    <property type="match status" value="1"/>
</dbReference>
<dbReference type="PANTHER" id="PTHR21310">
    <property type="entry name" value="AMINOGLYCOSIDE PHOSPHOTRANSFERASE-RELATED-RELATED"/>
    <property type="match status" value="1"/>
</dbReference>
<dbReference type="SUPFAM" id="SSF56112">
    <property type="entry name" value="Protein kinase-like (PK-like)"/>
    <property type="match status" value="1"/>
</dbReference>
<dbReference type="Proteomes" id="UP000198287">
    <property type="component" value="Unassembled WGS sequence"/>
</dbReference>
<dbReference type="InterPro" id="IPR051678">
    <property type="entry name" value="AGP_Transferase"/>
</dbReference>
<evidence type="ECO:0000259" key="2">
    <source>
        <dbReference type="Pfam" id="PF01636"/>
    </source>
</evidence>
<accession>A0A226E4P6</accession>
<evidence type="ECO:0000313" key="3">
    <source>
        <dbReference type="EMBL" id="OXA52553.1"/>
    </source>
</evidence>
<sequence>MDAVDVGLSSPDKRHEDTPSNPPRTPLSLDQATIILAKHTLATPCLKVLHHDRILNPRNTTYTLTSSDGKDYILRFSESWGTKTENEVAAISYIAKNTSLPVPKVVGFCTDSAESPTKYEYILMEKLRGVPIGYLFKNLSLSKKITVVRNMTKILKIFQSLTFDQCGSFYFNKTDTESKVEMKDVKVGPLFRSPHCSPFSNYLEYLQQLINSGIERMQTSRILMDGEGPVLLERIQNFRDKVCNLETTPLSEKVKNVQFVFTHLDLHSFNILIDEETFEITGVIDFEFSGVHPIDQDWFECFSFAGICNKSRDVFGDGMRTMSDSGTGFDSQKDQDLPELKVHFFQECKIQGVQTPEDIIGHEERAMLHYFVKYIYPWWITEEVDDPLPEKWILERNSIRERLKVVLDMYGV</sequence>
<comment type="caution">
    <text evidence="3">The sequence shown here is derived from an EMBL/GenBank/DDBJ whole genome shotgun (WGS) entry which is preliminary data.</text>
</comment>
<dbReference type="InterPro" id="IPR002575">
    <property type="entry name" value="Aminoglycoside_PTrfase"/>
</dbReference>
<dbReference type="EMBL" id="LNIX01000006">
    <property type="protein sequence ID" value="OXA52553.1"/>
    <property type="molecule type" value="Genomic_DNA"/>
</dbReference>
<dbReference type="AlphaFoldDB" id="A0A226E4P6"/>
<feature type="region of interest" description="Disordered" evidence="1">
    <location>
        <begin position="1"/>
        <end position="27"/>
    </location>
</feature>
<organism evidence="3 4">
    <name type="scientific">Folsomia candida</name>
    <name type="common">Springtail</name>
    <dbReference type="NCBI Taxonomy" id="158441"/>
    <lineage>
        <taxon>Eukaryota</taxon>
        <taxon>Metazoa</taxon>
        <taxon>Ecdysozoa</taxon>
        <taxon>Arthropoda</taxon>
        <taxon>Hexapoda</taxon>
        <taxon>Collembola</taxon>
        <taxon>Entomobryomorpha</taxon>
        <taxon>Isotomoidea</taxon>
        <taxon>Isotomidae</taxon>
        <taxon>Proisotominae</taxon>
        <taxon>Folsomia</taxon>
    </lineage>
</organism>
<dbReference type="Pfam" id="PF01636">
    <property type="entry name" value="APH"/>
    <property type="match status" value="1"/>
</dbReference>
<proteinExistence type="predicted"/>
<keyword evidence="4" id="KW-1185">Reference proteome</keyword>
<feature type="domain" description="Aminoglycoside phosphotransferase" evidence="2">
    <location>
        <begin position="59"/>
        <end position="301"/>
    </location>
</feature>
<name>A0A226E4P6_FOLCA</name>
<evidence type="ECO:0000256" key="1">
    <source>
        <dbReference type="SAM" id="MobiDB-lite"/>
    </source>
</evidence>
<dbReference type="OrthoDB" id="10003767at2759"/>
<evidence type="ECO:0000313" key="4">
    <source>
        <dbReference type="Proteomes" id="UP000198287"/>
    </source>
</evidence>
<gene>
    <name evidence="3" type="ORF">Fcan01_11955</name>
</gene>
<dbReference type="Gene3D" id="3.90.1200.10">
    <property type="match status" value="1"/>
</dbReference>
<reference evidence="3 4" key="1">
    <citation type="submission" date="2015-12" db="EMBL/GenBank/DDBJ databases">
        <title>The genome of Folsomia candida.</title>
        <authorList>
            <person name="Faddeeva A."/>
            <person name="Derks M.F."/>
            <person name="Anvar Y."/>
            <person name="Smit S."/>
            <person name="Van Straalen N."/>
            <person name="Roelofs D."/>
        </authorList>
    </citation>
    <scope>NUCLEOTIDE SEQUENCE [LARGE SCALE GENOMIC DNA]</scope>
    <source>
        <strain evidence="3 4">VU population</strain>
        <tissue evidence="3">Whole body</tissue>
    </source>
</reference>
<dbReference type="InterPro" id="IPR011009">
    <property type="entry name" value="Kinase-like_dom_sf"/>
</dbReference>